<accession>A0A7R9F7U8</accession>
<proteinExistence type="predicted"/>
<evidence type="ECO:0000256" key="1">
    <source>
        <dbReference type="SAM" id="MobiDB-lite"/>
    </source>
</evidence>
<reference evidence="2" key="1">
    <citation type="submission" date="2020-11" db="EMBL/GenBank/DDBJ databases">
        <authorList>
            <person name="Tran Van P."/>
        </authorList>
    </citation>
    <scope>NUCLEOTIDE SEQUENCE</scope>
</reference>
<name>A0A7R9F7U8_9NEOP</name>
<dbReference type="AlphaFoldDB" id="A0A7R9F7U8"/>
<feature type="compositionally biased region" description="Polar residues" evidence="1">
    <location>
        <begin position="62"/>
        <end position="74"/>
    </location>
</feature>
<dbReference type="EMBL" id="OD570049">
    <property type="protein sequence ID" value="CAD7448458.1"/>
    <property type="molecule type" value="Genomic_DNA"/>
</dbReference>
<protein>
    <submittedName>
        <fullName evidence="2">Uncharacterized protein</fullName>
    </submittedName>
</protein>
<gene>
    <name evidence="2" type="ORF">TBIB3V08_LOCUS10744</name>
</gene>
<evidence type="ECO:0000313" key="2">
    <source>
        <dbReference type="EMBL" id="CAD7448458.1"/>
    </source>
</evidence>
<sequence>MPRVRYERQRDRTVEQQSDFIFENISFIDDISNWTDCETKAAHRNVIGRMRRKRSRDRLQGPPQSSEVNFTAGDSSDDGLINEVSPVLYSVGRLEPSLINEDLGRYPGGPYISPDARPRLVHHQETKLCKMRVPQVAYELGARHCTCYDVMHLL</sequence>
<feature type="region of interest" description="Disordered" evidence="1">
    <location>
        <begin position="48"/>
        <end position="77"/>
    </location>
</feature>
<organism evidence="2">
    <name type="scientific">Timema bartmani</name>
    <dbReference type="NCBI Taxonomy" id="61472"/>
    <lineage>
        <taxon>Eukaryota</taxon>
        <taxon>Metazoa</taxon>
        <taxon>Ecdysozoa</taxon>
        <taxon>Arthropoda</taxon>
        <taxon>Hexapoda</taxon>
        <taxon>Insecta</taxon>
        <taxon>Pterygota</taxon>
        <taxon>Neoptera</taxon>
        <taxon>Polyneoptera</taxon>
        <taxon>Phasmatodea</taxon>
        <taxon>Timematodea</taxon>
        <taxon>Timematoidea</taxon>
        <taxon>Timematidae</taxon>
        <taxon>Timema</taxon>
    </lineage>
</organism>